<gene>
    <name evidence="2" type="ORF">GCM10023172_10950</name>
</gene>
<protein>
    <recommendedName>
        <fullName evidence="4">GtrA-like protein domain-containing protein</fullName>
    </recommendedName>
</protein>
<name>A0ABP8Q665_9BACT</name>
<proteinExistence type="predicted"/>
<organism evidence="2 3">
    <name type="scientific">Hymenobacter ginsengisoli</name>
    <dbReference type="NCBI Taxonomy" id="1051626"/>
    <lineage>
        <taxon>Bacteria</taxon>
        <taxon>Pseudomonadati</taxon>
        <taxon>Bacteroidota</taxon>
        <taxon>Cytophagia</taxon>
        <taxon>Cytophagales</taxon>
        <taxon>Hymenobacteraceae</taxon>
        <taxon>Hymenobacter</taxon>
    </lineage>
</organism>
<reference evidence="3" key="1">
    <citation type="journal article" date="2019" name="Int. J. Syst. Evol. Microbiol.">
        <title>The Global Catalogue of Microorganisms (GCM) 10K type strain sequencing project: providing services to taxonomists for standard genome sequencing and annotation.</title>
        <authorList>
            <consortium name="The Broad Institute Genomics Platform"/>
            <consortium name="The Broad Institute Genome Sequencing Center for Infectious Disease"/>
            <person name="Wu L."/>
            <person name="Ma J."/>
        </authorList>
    </citation>
    <scope>NUCLEOTIDE SEQUENCE [LARGE SCALE GENOMIC DNA]</scope>
    <source>
        <strain evidence="3">JCM 17841</strain>
    </source>
</reference>
<evidence type="ECO:0008006" key="4">
    <source>
        <dbReference type="Google" id="ProtNLM"/>
    </source>
</evidence>
<keyword evidence="1" id="KW-0812">Transmembrane</keyword>
<feature type="transmembrane region" description="Helical" evidence="1">
    <location>
        <begin position="56"/>
        <end position="76"/>
    </location>
</feature>
<comment type="caution">
    <text evidence="2">The sequence shown here is derived from an EMBL/GenBank/DDBJ whole genome shotgun (WGS) entry which is preliminary data.</text>
</comment>
<dbReference type="Proteomes" id="UP001501243">
    <property type="component" value="Unassembled WGS sequence"/>
</dbReference>
<accession>A0ABP8Q665</accession>
<evidence type="ECO:0000256" key="1">
    <source>
        <dbReference type="SAM" id="Phobius"/>
    </source>
</evidence>
<evidence type="ECO:0000313" key="3">
    <source>
        <dbReference type="Proteomes" id="UP001501243"/>
    </source>
</evidence>
<sequence length="168" mass="18498">MLISDTNNWHLTTNMPSAKTSRVREWLGRYGSAELLSLLATLGAAAATGQAGATRVAVALAATWAGNVAYFGWLLLQDARQARRVRQAQGLPYSLATFGRNVRALVVEFGVAEVLDSFVVRPALMYWLPRWLHSVPLGVLVAKFAADVTFYVPAILSYELSKEKLRKF</sequence>
<evidence type="ECO:0000313" key="2">
    <source>
        <dbReference type="EMBL" id="GAA4496877.1"/>
    </source>
</evidence>
<keyword evidence="1" id="KW-0472">Membrane</keyword>
<keyword evidence="3" id="KW-1185">Reference proteome</keyword>
<dbReference type="EMBL" id="BAABGQ010000005">
    <property type="protein sequence ID" value="GAA4496877.1"/>
    <property type="molecule type" value="Genomic_DNA"/>
</dbReference>
<keyword evidence="1" id="KW-1133">Transmembrane helix</keyword>